<evidence type="ECO:0000256" key="3">
    <source>
        <dbReference type="ARBA" id="ARBA00005634"/>
    </source>
</evidence>
<proteinExistence type="inferred from homology"/>
<evidence type="ECO:0000256" key="11">
    <source>
        <dbReference type="RuleBase" id="RU361240"/>
    </source>
</evidence>
<evidence type="ECO:0000256" key="6">
    <source>
        <dbReference type="ARBA" id="ARBA00022723"/>
    </source>
</evidence>
<evidence type="ECO:0000256" key="1">
    <source>
        <dbReference type="ARBA" id="ARBA00001947"/>
    </source>
</evidence>
<dbReference type="GO" id="GO:0006508">
    <property type="term" value="P:proteolysis"/>
    <property type="evidence" value="ECO:0007669"/>
    <property type="project" value="UniProtKB-KW"/>
</dbReference>
<evidence type="ECO:0000256" key="8">
    <source>
        <dbReference type="ARBA" id="ARBA00022801"/>
    </source>
</evidence>
<dbReference type="InterPro" id="IPR003137">
    <property type="entry name" value="PA_domain"/>
</dbReference>
<feature type="chain" id="PRO_5015376391" description="Peptide hydrolase" evidence="11">
    <location>
        <begin position="23"/>
        <end position="479"/>
    </location>
</feature>
<dbReference type="STRING" id="357750.A0A2S6BY39"/>
<dbReference type="EMBL" id="PNEN01001701">
    <property type="protein sequence ID" value="PPJ52393.1"/>
    <property type="molecule type" value="Genomic_DNA"/>
</dbReference>
<dbReference type="EC" id="3.4.-.-" evidence="11"/>
<dbReference type="AlphaFoldDB" id="A0A2S6BY39"/>
<dbReference type="OrthoDB" id="10013407at2759"/>
<comment type="subcellular location">
    <subcellularLocation>
        <location evidence="2">Secreted</location>
    </subcellularLocation>
</comment>
<keyword evidence="4" id="KW-0964">Secreted</keyword>
<dbReference type="PANTHER" id="PTHR12147">
    <property type="entry name" value="METALLOPEPTIDASE M28 FAMILY MEMBER"/>
    <property type="match status" value="1"/>
</dbReference>
<evidence type="ECO:0000259" key="13">
    <source>
        <dbReference type="Pfam" id="PF04389"/>
    </source>
</evidence>
<feature type="signal peptide" evidence="11">
    <location>
        <begin position="1"/>
        <end position="22"/>
    </location>
</feature>
<evidence type="ECO:0000259" key="12">
    <source>
        <dbReference type="Pfam" id="PF02225"/>
    </source>
</evidence>
<evidence type="ECO:0000313" key="15">
    <source>
        <dbReference type="Proteomes" id="UP000237631"/>
    </source>
</evidence>
<keyword evidence="10" id="KW-0325">Glycoprotein</keyword>
<sequence>MVRASILHACLITAFVSAGVLPAEHCKNGTASISKRQQDLKPMDSKELEDSIKEEALLQKAHELQEAAYKSPMRNRVCGTPGHESTLQLIGEYLKTMLGNFSVAGQAYKFMFANRGHNESEWQNMSGSIVPIQNFGCNATDYPSELEGKVPLISKGGCDMRVKIGHSYRAKAVVLVNNSTKPLEEAIGLEKGWLREEFVPIIVISQADGQSLAAAATSAPLTAVLEVQQRAKRATSNIIVQTKGGDPNRVLMLGARTDSVFAGPDINNGGSGLIALLETALHLSKYKVNNAVRFTFWSETHNPGGGGMLQYLEKLSHDEIDNIRLYLDFYELASPNFAYLLDEGDTSNPVEDLELPVGSATARKFWRKWYAQHGIDPVDGKMDLIYLLEQCIPVGGIRAGNELLKGPKEATTFGGQAKVAFDVNYQRWTDTVDKLNMTAFVVNTKAIAASVAHFATSLDEVPPRNHSCPWRVEDPRRRG</sequence>
<dbReference type="Pfam" id="PF04389">
    <property type="entry name" value="Peptidase_M28"/>
    <property type="match status" value="1"/>
</dbReference>
<evidence type="ECO:0000256" key="5">
    <source>
        <dbReference type="ARBA" id="ARBA00022670"/>
    </source>
</evidence>
<keyword evidence="7 11" id="KW-0732">Signal</keyword>
<dbReference type="GO" id="GO:0008235">
    <property type="term" value="F:metalloexopeptidase activity"/>
    <property type="evidence" value="ECO:0007669"/>
    <property type="project" value="InterPro"/>
</dbReference>
<keyword evidence="5 11" id="KW-0645">Protease</keyword>
<keyword evidence="9 11" id="KW-0862">Zinc</keyword>
<feature type="domain" description="PA" evidence="12">
    <location>
        <begin position="126"/>
        <end position="212"/>
    </location>
</feature>
<protein>
    <recommendedName>
        <fullName evidence="11">Peptide hydrolase</fullName>
        <ecNumber evidence="11">3.4.-.-</ecNumber>
    </recommendedName>
</protein>
<keyword evidence="15" id="KW-1185">Reference proteome</keyword>
<evidence type="ECO:0000256" key="2">
    <source>
        <dbReference type="ARBA" id="ARBA00004613"/>
    </source>
</evidence>
<evidence type="ECO:0000256" key="10">
    <source>
        <dbReference type="ARBA" id="ARBA00023180"/>
    </source>
</evidence>
<keyword evidence="6 11" id="KW-0479">Metal-binding</keyword>
<feature type="domain" description="Peptidase M28" evidence="13">
    <location>
        <begin position="237"/>
        <end position="449"/>
    </location>
</feature>
<reference evidence="15" key="1">
    <citation type="journal article" date="2017" name="bioRxiv">
        <title>Conservation of a gene cluster reveals novel cercosporin biosynthetic mechanisms and extends production to the genus Colletotrichum.</title>
        <authorList>
            <person name="de Jonge R."/>
            <person name="Ebert M.K."/>
            <person name="Huitt-Roehl C.R."/>
            <person name="Pal P."/>
            <person name="Suttle J.C."/>
            <person name="Spanner R.E."/>
            <person name="Neubauer J.D."/>
            <person name="Jurick W.M.II."/>
            <person name="Stott K.A."/>
            <person name="Secor G.A."/>
            <person name="Thomma B.P.H.J."/>
            <person name="Van de Peer Y."/>
            <person name="Townsend C.A."/>
            <person name="Bolton M.D."/>
        </authorList>
    </citation>
    <scope>NUCLEOTIDE SEQUENCE [LARGE SCALE GENOMIC DNA]</scope>
    <source>
        <strain evidence="15">CBS538.71</strain>
    </source>
</reference>
<keyword evidence="8 11" id="KW-0378">Hydrolase</keyword>
<comment type="cofactor">
    <cofactor evidence="1">
        <name>Zn(2+)</name>
        <dbReference type="ChEBI" id="CHEBI:29105"/>
    </cofactor>
</comment>
<accession>A0A2S6BY39</accession>
<comment type="similarity">
    <text evidence="3">Belongs to the peptidase M28 family. M28B subfamily.</text>
</comment>
<dbReference type="GO" id="GO:0005576">
    <property type="term" value="C:extracellular region"/>
    <property type="evidence" value="ECO:0007669"/>
    <property type="project" value="UniProtKB-SubCell"/>
</dbReference>
<evidence type="ECO:0000313" key="14">
    <source>
        <dbReference type="EMBL" id="PPJ52393.1"/>
    </source>
</evidence>
<dbReference type="InterPro" id="IPR045175">
    <property type="entry name" value="M28_fam"/>
</dbReference>
<evidence type="ECO:0000256" key="7">
    <source>
        <dbReference type="ARBA" id="ARBA00022729"/>
    </source>
</evidence>
<name>A0A2S6BY39_9PEZI</name>
<evidence type="ECO:0000256" key="9">
    <source>
        <dbReference type="ARBA" id="ARBA00022833"/>
    </source>
</evidence>
<dbReference type="Proteomes" id="UP000237631">
    <property type="component" value="Unassembled WGS sequence"/>
</dbReference>
<dbReference type="Gene3D" id="3.40.630.10">
    <property type="entry name" value="Zn peptidases"/>
    <property type="match status" value="1"/>
</dbReference>
<dbReference type="InterPro" id="IPR007484">
    <property type="entry name" value="Peptidase_M28"/>
</dbReference>
<evidence type="ECO:0000256" key="4">
    <source>
        <dbReference type="ARBA" id="ARBA00022525"/>
    </source>
</evidence>
<gene>
    <name evidence="14" type="ORF">CBER1_09787</name>
</gene>
<dbReference type="PANTHER" id="PTHR12147:SF26">
    <property type="entry name" value="PEPTIDASE M28 DOMAIN-CONTAINING PROTEIN"/>
    <property type="match status" value="1"/>
</dbReference>
<dbReference type="GO" id="GO:0046872">
    <property type="term" value="F:metal ion binding"/>
    <property type="evidence" value="ECO:0007669"/>
    <property type="project" value="UniProtKB-KW"/>
</dbReference>
<comment type="caution">
    <text evidence="14">The sequence shown here is derived from an EMBL/GenBank/DDBJ whole genome shotgun (WGS) entry which is preliminary data.</text>
</comment>
<organism evidence="14 15">
    <name type="scientific">Cercospora berteroae</name>
    <dbReference type="NCBI Taxonomy" id="357750"/>
    <lineage>
        <taxon>Eukaryota</taxon>
        <taxon>Fungi</taxon>
        <taxon>Dikarya</taxon>
        <taxon>Ascomycota</taxon>
        <taxon>Pezizomycotina</taxon>
        <taxon>Dothideomycetes</taxon>
        <taxon>Dothideomycetidae</taxon>
        <taxon>Mycosphaerellales</taxon>
        <taxon>Mycosphaerellaceae</taxon>
        <taxon>Cercospora</taxon>
    </lineage>
</organism>
<dbReference type="Pfam" id="PF02225">
    <property type="entry name" value="PA"/>
    <property type="match status" value="1"/>
</dbReference>
<dbReference type="SUPFAM" id="SSF53187">
    <property type="entry name" value="Zn-dependent exopeptidases"/>
    <property type="match status" value="1"/>
</dbReference>